<evidence type="ECO:0000313" key="2">
    <source>
        <dbReference type="EMBL" id="CAE7664466.1"/>
    </source>
</evidence>
<dbReference type="Proteomes" id="UP000649617">
    <property type="component" value="Unassembled WGS sequence"/>
</dbReference>
<accession>A0A812W8Z4</accession>
<evidence type="ECO:0000256" key="1">
    <source>
        <dbReference type="SAM" id="MobiDB-lite"/>
    </source>
</evidence>
<organism evidence="2 3">
    <name type="scientific">Symbiodinium pilosum</name>
    <name type="common">Dinoflagellate</name>
    <dbReference type="NCBI Taxonomy" id="2952"/>
    <lineage>
        <taxon>Eukaryota</taxon>
        <taxon>Sar</taxon>
        <taxon>Alveolata</taxon>
        <taxon>Dinophyceae</taxon>
        <taxon>Suessiales</taxon>
        <taxon>Symbiodiniaceae</taxon>
        <taxon>Symbiodinium</taxon>
    </lineage>
</organism>
<feature type="region of interest" description="Disordered" evidence="1">
    <location>
        <begin position="81"/>
        <end position="105"/>
    </location>
</feature>
<protein>
    <submittedName>
        <fullName evidence="2">Uncharacterized protein</fullName>
    </submittedName>
</protein>
<proteinExistence type="predicted"/>
<evidence type="ECO:0000313" key="3">
    <source>
        <dbReference type="Proteomes" id="UP000649617"/>
    </source>
</evidence>
<comment type="caution">
    <text evidence="2">The sequence shown here is derived from an EMBL/GenBank/DDBJ whole genome shotgun (WGS) entry which is preliminary data.</text>
</comment>
<dbReference type="EMBL" id="CAJNIZ010043626">
    <property type="protein sequence ID" value="CAE7664466.1"/>
    <property type="molecule type" value="Genomic_DNA"/>
</dbReference>
<sequence length="105" mass="11413">MNAAGTATLPLVNFYVKACRVQPGQLDKVIRFIKEKEGSSSDSEADRRTPYDMEELERLPTGADIARVQLSSEVTQTAAASEMAATEDQVCVPQVPQLQPDESAN</sequence>
<dbReference type="AlphaFoldDB" id="A0A812W8Z4"/>
<reference evidence="2" key="1">
    <citation type="submission" date="2021-02" db="EMBL/GenBank/DDBJ databases">
        <authorList>
            <person name="Dougan E. K."/>
            <person name="Rhodes N."/>
            <person name="Thang M."/>
            <person name="Chan C."/>
        </authorList>
    </citation>
    <scope>NUCLEOTIDE SEQUENCE</scope>
</reference>
<gene>
    <name evidence="2" type="ORF">SPIL2461_LOCUS18138</name>
</gene>
<name>A0A812W8Z4_SYMPI</name>
<feature type="compositionally biased region" description="Low complexity" evidence="1">
    <location>
        <begin position="89"/>
        <end position="105"/>
    </location>
</feature>
<keyword evidence="3" id="KW-1185">Reference proteome</keyword>